<keyword evidence="2" id="KW-1133">Transmembrane helix</keyword>
<feature type="compositionally biased region" description="Basic and acidic residues" evidence="1">
    <location>
        <begin position="162"/>
        <end position="172"/>
    </location>
</feature>
<keyword evidence="2" id="KW-0472">Membrane</keyword>
<sequence>MPAVDNDNAFPFSLTQERKLELPEKKDFLDPLLHALDAVIYLYFAALYICDQLSLLLILRLSNQLIHVRNPSVQLPPTILVTVVCIATHLLISREVSKRNYGGILIDFVGELAPTTSRLLILDLTTFLLQLVMLVVGHEKQLASGAPATEEEAETQDLDSEEAGRLRARPEEEAVESDEGIEMQSLLPNGAAEEGSAHQKRSDPGGQDDDMIILDMKKGLKTLMRRPPSTASSTATETPTALATFLTRVSAARARAAGA</sequence>
<dbReference type="InterPro" id="IPR013715">
    <property type="entry name" value="DUF1746"/>
</dbReference>
<dbReference type="PANTHER" id="PTHR39405">
    <property type="entry name" value="DSC E3 UBIQUITIN LIGASE COMPLEX SUBUNIT 4"/>
    <property type="match status" value="1"/>
</dbReference>
<keyword evidence="5" id="KW-1185">Reference proteome</keyword>
<dbReference type="GO" id="GO:0044695">
    <property type="term" value="C:Dsc E3 ubiquitin ligase complex"/>
    <property type="evidence" value="ECO:0007669"/>
    <property type="project" value="InterPro"/>
</dbReference>
<evidence type="ECO:0000313" key="5">
    <source>
        <dbReference type="Proteomes" id="UP001172673"/>
    </source>
</evidence>
<evidence type="ECO:0000256" key="2">
    <source>
        <dbReference type="SAM" id="Phobius"/>
    </source>
</evidence>
<protein>
    <recommendedName>
        <fullName evidence="3">DUF1746 domain-containing protein</fullName>
    </recommendedName>
</protein>
<gene>
    <name evidence="4" type="ORF">H2200_001519</name>
</gene>
<feature type="domain" description="DUF1746" evidence="3">
    <location>
        <begin position="36"/>
        <end position="133"/>
    </location>
</feature>
<dbReference type="EMBL" id="JAPDRK010000002">
    <property type="protein sequence ID" value="KAJ9615444.1"/>
    <property type="molecule type" value="Genomic_DNA"/>
</dbReference>
<name>A0AA39CP55_9EURO</name>
<evidence type="ECO:0000313" key="4">
    <source>
        <dbReference type="EMBL" id="KAJ9615444.1"/>
    </source>
</evidence>
<dbReference type="Proteomes" id="UP001172673">
    <property type="component" value="Unassembled WGS sequence"/>
</dbReference>
<reference evidence="4" key="1">
    <citation type="submission" date="2022-10" db="EMBL/GenBank/DDBJ databases">
        <title>Culturing micro-colonial fungi from biological soil crusts in the Mojave desert and describing Neophaeococcomyces mojavensis, and introducing the new genera and species Taxawa tesnikishii.</title>
        <authorList>
            <person name="Kurbessoian T."/>
            <person name="Stajich J.E."/>
        </authorList>
    </citation>
    <scope>NUCLEOTIDE SEQUENCE</scope>
    <source>
        <strain evidence="4">TK_41</strain>
    </source>
</reference>
<feature type="compositionally biased region" description="Acidic residues" evidence="1">
    <location>
        <begin position="149"/>
        <end position="161"/>
    </location>
</feature>
<organism evidence="4 5">
    <name type="scientific">Cladophialophora chaetospira</name>
    <dbReference type="NCBI Taxonomy" id="386627"/>
    <lineage>
        <taxon>Eukaryota</taxon>
        <taxon>Fungi</taxon>
        <taxon>Dikarya</taxon>
        <taxon>Ascomycota</taxon>
        <taxon>Pezizomycotina</taxon>
        <taxon>Eurotiomycetes</taxon>
        <taxon>Chaetothyriomycetidae</taxon>
        <taxon>Chaetothyriales</taxon>
        <taxon>Herpotrichiellaceae</taxon>
        <taxon>Cladophialophora</taxon>
    </lineage>
</organism>
<feature type="transmembrane region" description="Helical" evidence="2">
    <location>
        <begin position="40"/>
        <end position="61"/>
    </location>
</feature>
<dbReference type="Pfam" id="PF08508">
    <property type="entry name" value="DUF1746"/>
    <property type="match status" value="1"/>
</dbReference>
<proteinExistence type="predicted"/>
<comment type="caution">
    <text evidence="4">The sequence shown here is derived from an EMBL/GenBank/DDBJ whole genome shotgun (WGS) entry which is preliminary data.</text>
</comment>
<dbReference type="InterPro" id="IPR038967">
    <property type="entry name" value="Dsc4-like"/>
</dbReference>
<dbReference type="AlphaFoldDB" id="A0AA39CP55"/>
<dbReference type="GO" id="GO:0005783">
    <property type="term" value="C:endoplasmic reticulum"/>
    <property type="evidence" value="ECO:0007669"/>
    <property type="project" value="TreeGrafter"/>
</dbReference>
<accession>A0AA39CP55</accession>
<feature type="transmembrane region" description="Helical" evidence="2">
    <location>
        <begin position="73"/>
        <end position="92"/>
    </location>
</feature>
<evidence type="ECO:0000256" key="1">
    <source>
        <dbReference type="SAM" id="MobiDB-lite"/>
    </source>
</evidence>
<dbReference type="GO" id="GO:0032933">
    <property type="term" value="P:SREBP signaling pathway"/>
    <property type="evidence" value="ECO:0007669"/>
    <property type="project" value="InterPro"/>
</dbReference>
<dbReference type="PANTHER" id="PTHR39405:SF1">
    <property type="entry name" value="DSC E3 UBIQUITIN LIGASE COMPLEX SUBUNIT 4"/>
    <property type="match status" value="1"/>
</dbReference>
<keyword evidence="2" id="KW-0812">Transmembrane</keyword>
<evidence type="ECO:0000259" key="3">
    <source>
        <dbReference type="Pfam" id="PF08508"/>
    </source>
</evidence>
<feature type="region of interest" description="Disordered" evidence="1">
    <location>
        <begin position="143"/>
        <end position="211"/>
    </location>
</feature>